<evidence type="ECO:0000313" key="3">
    <source>
        <dbReference type="Proteomes" id="UP001271007"/>
    </source>
</evidence>
<comment type="caution">
    <text evidence="2">The sequence shown here is derived from an EMBL/GenBank/DDBJ whole genome shotgun (WGS) entry which is preliminary data.</text>
</comment>
<dbReference type="Proteomes" id="UP001271007">
    <property type="component" value="Unassembled WGS sequence"/>
</dbReference>
<reference evidence="2" key="1">
    <citation type="submission" date="2023-04" db="EMBL/GenBank/DDBJ databases">
        <title>Black Yeasts Isolated from many extreme environments.</title>
        <authorList>
            <person name="Coleine C."/>
            <person name="Stajich J.E."/>
            <person name="Selbmann L."/>
        </authorList>
    </citation>
    <scope>NUCLEOTIDE SEQUENCE</scope>
    <source>
        <strain evidence="2">CCFEE 5312</strain>
    </source>
</reference>
<dbReference type="EMBL" id="JAWDJX010000018">
    <property type="protein sequence ID" value="KAK3052891.1"/>
    <property type="molecule type" value="Genomic_DNA"/>
</dbReference>
<feature type="compositionally biased region" description="Polar residues" evidence="1">
    <location>
        <begin position="185"/>
        <end position="200"/>
    </location>
</feature>
<proteinExistence type="predicted"/>
<evidence type="ECO:0000256" key="1">
    <source>
        <dbReference type="SAM" id="MobiDB-lite"/>
    </source>
</evidence>
<gene>
    <name evidence="2" type="ORF">LTR09_005955</name>
</gene>
<keyword evidence="3" id="KW-1185">Reference proteome</keyword>
<evidence type="ECO:0000313" key="2">
    <source>
        <dbReference type="EMBL" id="KAK3052891.1"/>
    </source>
</evidence>
<organism evidence="2 3">
    <name type="scientific">Extremus antarcticus</name>
    <dbReference type="NCBI Taxonomy" id="702011"/>
    <lineage>
        <taxon>Eukaryota</taxon>
        <taxon>Fungi</taxon>
        <taxon>Dikarya</taxon>
        <taxon>Ascomycota</taxon>
        <taxon>Pezizomycotina</taxon>
        <taxon>Dothideomycetes</taxon>
        <taxon>Dothideomycetidae</taxon>
        <taxon>Mycosphaerellales</taxon>
        <taxon>Extremaceae</taxon>
        <taxon>Extremus</taxon>
    </lineage>
</organism>
<protein>
    <submittedName>
        <fullName evidence="2">Uncharacterized protein</fullName>
    </submittedName>
</protein>
<dbReference type="AlphaFoldDB" id="A0AAJ0DF91"/>
<accession>A0AAJ0DF91</accession>
<feature type="compositionally biased region" description="Low complexity" evidence="1">
    <location>
        <begin position="11"/>
        <end position="28"/>
    </location>
</feature>
<name>A0AAJ0DF91_9PEZI</name>
<sequence length="341" mass="37413">MSRERHPSKQRTAGSRDSSSSSRATSTRGVEERLIAGAQADRSAAIARDEQAAEAESTPVDISSFLPPDMSYFNPKSSFTSQSSFKSQSSFSSQSSFISQPPEHQSPRSLVPGPAADQGVQAHDGGASVGESLETDPAPEREAVFEPQKPIPKLLRSPARRMPKGQGPLRPSVDTSVTDEETRGRTFSSAFSGPSGTSKPLQKLVDRSRSRQPSPAFSFEAPRGDDRSSSQPARSPEEAVNKYDYLNTPNLTRGQRQDFTMLRDHYGRAVEDEASVRKMVESLRHQSDDSATYLEDAQYRKLEEMLVDFESIRKTGEGHGLRPGLVDAGHDPIEAAWEMLR</sequence>
<feature type="region of interest" description="Disordered" evidence="1">
    <location>
        <begin position="1"/>
        <end position="252"/>
    </location>
</feature>
<feature type="compositionally biased region" description="Low complexity" evidence="1">
    <location>
        <begin position="77"/>
        <end position="100"/>
    </location>
</feature>